<evidence type="ECO:0000313" key="1">
    <source>
        <dbReference type="EMBL" id="KAK0149282.1"/>
    </source>
</evidence>
<dbReference type="Proteomes" id="UP001174136">
    <property type="component" value="Unassembled WGS sequence"/>
</dbReference>
<dbReference type="EMBL" id="JAOPHQ010001796">
    <property type="protein sequence ID" value="KAK0149282.1"/>
    <property type="molecule type" value="Genomic_DNA"/>
</dbReference>
<organism evidence="1 2">
    <name type="scientific">Merluccius polli</name>
    <name type="common">Benguela hake</name>
    <name type="synonym">Merluccius cadenati</name>
    <dbReference type="NCBI Taxonomy" id="89951"/>
    <lineage>
        <taxon>Eukaryota</taxon>
        <taxon>Metazoa</taxon>
        <taxon>Chordata</taxon>
        <taxon>Craniata</taxon>
        <taxon>Vertebrata</taxon>
        <taxon>Euteleostomi</taxon>
        <taxon>Actinopterygii</taxon>
        <taxon>Neopterygii</taxon>
        <taxon>Teleostei</taxon>
        <taxon>Neoteleostei</taxon>
        <taxon>Acanthomorphata</taxon>
        <taxon>Zeiogadaria</taxon>
        <taxon>Gadariae</taxon>
        <taxon>Gadiformes</taxon>
        <taxon>Gadoidei</taxon>
        <taxon>Merlucciidae</taxon>
        <taxon>Merluccius</taxon>
    </lineage>
</organism>
<dbReference type="Pfam" id="PF13911">
    <property type="entry name" value="AhpC-TSA_2"/>
    <property type="match status" value="1"/>
</dbReference>
<protein>
    <recommendedName>
        <fullName evidence="3">Prostamide/prostaglandin F synthase</fullName>
    </recommendedName>
</protein>
<evidence type="ECO:0000313" key="2">
    <source>
        <dbReference type="Proteomes" id="UP001174136"/>
    </source>
</evidence>
<evidence type="ECO:0008006" key="3">
    <source>
        <dbReference type="Google" id="ProtNLM"/>
    </source>
</evidence>
<dbReference type="InterPro" id="IPR032801">
    <property type="entry name" value="PXL2A/B/C"/>
</dbReference>
<accession>A0AA47N087</accession>
<gene>
    <name evidence="1" type="ORF">N1851_010195</name>
</gene>
<name>A0AA47N087_MERPO</name>
<keyword evidence="2" id="KW-1185">Reference proteome</keyword>
<dbReference type="AlphaFoldDB" id="A0AA47N087"/>
<reference evidence="1" key="1">
    <citation type="journal article" date="2023" name="Front. Mar. Sci.">
        <title>A new Merluccius polli reference genome to investigate the effects of global change in West African waters.</title>
        <authorList>
            <person name="Mateo J.L."/>
            <person name="Blanco-Fernandez C."/>
            <person name="Garcia-Vazquez E."/>
            <person name="Machado-Schiaffino G."/>
        </authorList>
    </citation>
    <scope>NUCLEOTIDE SEQUENCE</scope>
    <source>
        <strain evidence="1">C29</strain>
        <tissue evidence="1">Fin</tissue>
    </source>
</reference>
<dbReference type="Gene3D" id="3.40.30.10">
    <property type="entry name" value="Glutaredoxin"/>
    <property type="match status" value="1"/>
</dbReference>
<proteinExistence type="predicted"/>
<comment type="caution">
    <text evidence="1">The sequence shown here is derived from an EMBL/GenBank/DDBJ whole genome shotgun (WGS) entry which is preliminary data.</text>
</comment>
<dbReference type="InterPro" id="IPR036249">
    <property type="entry name" value="Thioredoxin-like_sf"/>
</dbReference>
<sequence length="201" mass="22139">MDDFRDGSVEETIWRVSHAPVREKVENLLQLESEWDSFLASVEDGLRPAETQGLEGSTADRLSGDVALVDARSTECALLEARSAQVLVVSSGSVEGARLWLEQTGCKFPMLLDPQRTIYRAFGLGSSYAKVLKFSFLLQAAEYKSAGREFPDVPHRLLGDIYQMGGDFVLDEEGKVRLSHPSQHPLDRPAMADLLAAMPGK</sequence>
<dbReference type="SUPFAM" id="SSF52833">
    <property type="entry name" value="Thioredoxin-like"/>
    <property type="match status" value="1"/>
</dbReference>